<reference evidence="1 2" key="1">
    <citation type="journal article" date="2019" name="Genome Biol. Evol.">
        <title>Insights into the evolution of the New World diploid cottons (Gossypium, subgenus Houzingenia) based on genome sequencing.</title>
        <authorList>
            <person name="Grover C.E."/>
            <person name="Arick M.A. 2nd"/>
            <person name="Thrash A."/>
            <person name="Conover J.L."/>
            <person name="Sanders W.S."/>
            <person name="Peterson D.G."/>
            <person name="Frelichowski J.E."/>
            <person name="Scheffler J.A."/>
            <person name="Scheffler B.E."/>
            <person name="Wendel J.F."/>
        </authorList>
    </citation>
    <scope>NUCLEOTIDE SEQUENCE [LARGE SCALE GENOMIC DNA]</scope>
    <source>
        <strain evidence="1">1</strain>
        <tissue evidence="1">Leaf</tissue>
    </source>
</reference>
<dbReference type="OrthoDB" id="10270742at2759"/>
<gene>
    <name evidence="1" type="ORF">Goshw_000206</name>
</gene>
<evidence type="ECO:0000313" key="2">
    <source>
        <dbReference type="Proteomes" id="UP000593576"/>
    </source>
</evidence>
<dbReference type="EMBL" id="JABFAF010000012">
    <property type="protein sequence ID" value="MBA0871836.1"/>
    <property type="molecule type" value="Genomic_DNA"/>
</dbReference>
<name>A0A7J9MM79_GOSSC</name>
<sequence length="41" mass="4752">MKMTKTYLPLLLPWRLKGGGSWILTMTTTPRVKTKAIMMKK</sequence>
<dbReference type="Proteomes" id="UP000593576">
    <property type="component" value="Unassembled WGS sequence"/>
</dbReference>
<organism evidence="1 2">
    <name type="scientific">Gossypium schwendimanii</name>
    <name type="common">Cotton</name>
    <dbReference type="NCBI Taxonomy" id="34291"/>
    <lineage>
        <taxon>Eukaryota</taxon>
        <taxon>Viridiplantae</taxon>
        <taxon>Streptophyta</taxon>
        <taxon>Embryophyta</taxon>
        <taxon>Tracheophyta</taxon>
        <taxon>Spermatophyta</taxon>
        <taxon>Magnoliopsida</taxon>
        <taxon>eudicotyledons</taxon>
        <taxon>Gunneridae</taxon>
        <taxon>Pentapetalae</taxon>
        <taxon>rosids</taxon>
        <taxon>malvids</taxon>
        <taxon>Malvales</taxon>
        <taxon>Malvaceae</taxon>
        <taxon>Malvoideae</taxon>
        <taxon>Gossypium</taxon>
    </lineage>
</organism>
<keyword evidence="2" id="KW-1185">Reference proteome</keyword>
<dbReference type="AlphaFoldDB" id="A0A7J9MM79"/>
<proteinExistence type="predicted"/>
<evidence type="ECO:0000313" key="1">
    <source>
        <dbReference type="EMBL" id="MBA0871836.1"/>
    </source>
</evidence>
<accession>A0A7J9MM79</accession>
<protein>
    <submittedName>
        <fullName evidence="1">Uncharacterized protein</fullName>
    </submittedName>
</protein>
<comment type="caution">
    <text evidence="1">The sequence shown here is derived from an EMBL/GenBank/DDBJ whole genome shotgun (WGS) entry which is preliminary data.</text>
</comment>